<evidence type="ECO:0000256" key="4">
    <source>
        <dbReference type="ARBA" id="ARBA00022989"/>
    </source>
</evidence>
<comment type="subcellular location">
    <subcellularLocation>
        <location evidence="1">Cell membrane</location>
        <topology evidence="1">Multi-pass membrane protein</topology>
    </subcellularLocation>
</comment>
<protein>
    <recommendedName>
        <fullName evidence="8">Polysaccharide chain length determinant N-terminal domain-containing protein</fullName>
    </recommendedName>
</protein>
<dbReference type="GO" id="GO:0005886">
    <property type="term" value="C:plasma membrane"/>
    <property type="evidence" value="ECO:0007669"/>
    <property type="project" value="UniProtKB-SubCell"/>
</dbReference>
<accession>A0A2P2C8A0</accession>
<feature type="domain" description="Polysaccharide chain length determinant N-terminal" evidence="8">
    <location>
        <begin position="5"/>
        <end position="90"/>
    </location>
</feature>
<evidence type="ECO:0000256" key="6">
    <source>
        <dbReference type="SAM" id="MobiDB-lite"/>
    </source>
</evidence>
<evidence type="ECO:0000256" key="7">
    <source>
        <dbReference type="SAM" id="Phobius"/>
    </source>
</evidence>
<evidence type="ECO:0000256" key="2">
    <source>
        <dbReference type="ARBA" id="ARBA00022475"/>
    </source>
</evidence>
<reference evidence="9" key="1">
    <citation type="submission" date="2015-08" db="EMBL/GenBank/DDBJ databases">
        <authorList>
            <person name="Babu N.S."/>
            <person name="Beckwith C.J."/>
            <person name="Beseler K.G."/>
            <person name="Brison A."/>
            <person name="Carone J.V."/>
            <person name="Caskin T.P."/>
            <person name="Diamond M."/>
            <person name="Durham M.E."/>
            <person name="Foxe J.M."/>
            <person name="Go M."/>
            <person name="Henderson B.A."/>
            <person name="Jones I.B."/>
            <person name="McGettigan J.A."/>
            <person name="Micheletti S.J."/>
            <person name="Nasrallah M.E."/>
            <person name="Ortiz D."/>
            <person name="Piller C.R."/>
            <person name="Privatt S.R."/>
            <person name="Schneider S.L."/>
            <person name="Sharp S."/>
            <person name="Smith T.C."/>
            <person name="Stanton J.D."/>
            <person name="Ullery H.E."/>
            <person name="Wilson R.J."/>
            <person name="Serrano M.G."/>
            <person name="Buck G."/>
            <person name="Lee V."/>
            <person name="Wang Y."/>
            <person name="Carvalho R."/>
            <person name="Voegtly L."/>
            <person name="Shi R."/>
            <person name="Duckworth R."/>
            <person name="Johnson A."/>
            <person name="Loviza R."/>
            <person name="Walstead R."/>
            <person name="Shah Z."/>
            <person name="Kiflezghi M."/>
            <person name="Wade K."/>
            <person name="Ball S.L."/>
            <person name="Bradley K.W."/>
            <person name="Asai D.J."/>
            <person name="Bowman C.A."/>
            <person name="Russell D.A."/>
            <person name="Pope W.H."/>
            <person name="Jacobs-Sera D."/>
            <person name="Hendrix R.W."/>
            <person name="Hatfull G.F."/>
        </authorList>
    </citation>
    <scope>NUCLEOTIDE SEQUENCE</scope>
</reference>
<dbReference type="InterPro" id="IPR003856">
    <property type="entry name" value="LPS_length_determ_N"/>
</dbReference>
<name>A0A2P2C8A0_9ZZZZ</name>
<evidence type="ECO:0000256" key="5">
    <source>
        <dbReference type="ARBA" id="ARBA00023136"/>
    </source>
</evidence>
<gene>
    <name evidence="9" type="ORF">NOCA1120348</name>
</gene>
<keyword evidence="2" id="KW-1003">Cell membrane</keyword>
<evidence type="ECO:0000313" key="9">
    <source>
        <dbReference type="EMBL" id="CUR57052.1"/>
    </source>
</evidence>
<keyword evidence="4 7" id="KW-1133">Transmembrane helix</keyword>
<evidence type="ECO:0000259" key="8">
    <source>
        <dbReference type="Pfam" id="PF02706"/>
    </source>
</evidence>
<organism evidence="9">
    <name type="scientific">metagenome</name>
    <dbReference type="NCBI Taxonomy" id="256318"/>
    <lineage>
        <taxon>unclassified sequences</taxon>
        <taxon>metagenomes</taxon>
    </lineage>
</organism>
<keyword evidence="3 7" id="KW-0812">Transmembrane</keyword>
<dbReference type="AlphaFoldDB" id="A0A2P2C8A0"/>
<dbReference type="EMBL" id="CZKB01000004">
    <property type="protein sequence ID" value="CUR57052.1"/>
    <property type="molecule type" value="Genomic_DNA"/>
</dbReference>
<keyword evidence="5 7" id="KW-0472">Membrane</keyword>
<evidence type="ECO:0000256" key="1">
    <source>
        <dbReference type="ARBA" id="ARBA00004651"/>
    </source>
</evidence>
<dbReference type="Pfam" id="PF02706">
    <property type="entry name" value="Wzz"/>
    <property type="match status" value="1"/>
</dbReference>
<proteinExistence type="predicted"/>
<feature type="region of interest" description="Disordered" evidence="6">
    <location>
        <begin position="207"/>
        <end position="276"/>
    </location>
</feature>
<evidence type="ECO:0000256" key="3">
    <source>
        <dbReference type="ARBA" id="ARBA00022692"/>
    </source>
</evidence>
<feature type="transmembrane region" description="Helical" evidence="7">
    <location>
        <begin position="175"/>
        <end position="197"/>
    </location>
</feature>
<feature type="compositionally biased region" description="Acidic residues" evidence="6">
    <location>
        <begin position="225"/>
        <end position="237"/>
    </location>
</feature>
<sequence length="276" mass="29536">MEMSVLWGSLRRRWYLVLALVVLTLGAMFVVTQRVGPTYEATGTVLVYPPSQSSMPDGSSTQENPYLTLSGVNQARDVVVRALTSKKVSDEFGETFPVGTTFEIVPDYTNSAPIILFTVEASSPRVATDALDSLVSLVPVELSNLQSDLDLPEAERVASTVLTQDEKPQPTNKSMIRSAILAGAGVGGAGLMLIALIDSLLLGRRSPDPAGATDHDEAAAGPPPADDDRDGTDEDDVAPQPTPLRPVATSRPPAERTVTTRLVRRRRRGAERDEAS</sequence>